<dbReference type="Proteomes" id="UP000562682">
    <property type="component" value="Unassembled WGS sequence"/>
</dbReference>
<evidence type="ECO:0000313" key="3">
    <source>
        <dbReference type="EMBL" id="KAF5681154.1"/>
    </source>
</evidence>
<feature type="domain" description="Complex 1 LYR protein" evidence="2">
    <location>
        <begin position="49"/>
        <end position="110"/>
    </location>
</feature>
<organism evidence="3 4">
    <name type="scientific">Fusarium denticulatum</name>
    <dbReference type="NCBI Taxonomy" id="48507"/>
    <lineage>
        <taxon>Eukaryota</taxon>
        <taxon>Fungi</taxon>
        <taxon>Dikarya</taxon>
        <taxon>Ascomycota</taxon>
        <taxon>Pezizomycotina</taxon>
        <taxon>Sordariomycetes</taxon>
        <taxon>Hypocreomycetidae</taxon>
        <taxon>Hypocreales</taxon>
        <taxon>Nectriaceae</taxon>
        <taxon>Fusarium</taxon>
        <taxon>Fusarium fujikuroi species complex</taxon>
    </lineage>
</organism>
<sequence length="433" mass="49203">MVKLSPPHASTPICFNYTGNLHVHLPTQTAVAMIRQHFVASRSSQHRVAALALYRALLKTASNVPLPHHLHSGGRKHPLTKIVRERFAKNKPLTSFRLLYDSMAAGYKFLTLLTKGRDTKSPEHSEILRHLRKRNLTANLSRLEAPSYKKPPRSKQPLNPPLFTKVSAPNEPVKYEPSIRPLPKTAFVGERKVPVTGNTAELLSFVRIKKPQPRVFSRAISRKTTMFRRSVRTLLRVSNKDMPRAQLDDRWDAMMDKLLLKEGFEDEVVRDGPLTSYHFTATLTKAWLDQKLMKITNDQTARAKAVSSLIEQELALAKEEKKSGAEPTDPKVAKETLDTILTEYRQKQAEMERTKDASFEDPFLSEQWVARAQRLEDEYARKYGVSVDNSGRRVSWAKRQGLAKKENSLLGAVESDKEAQFFSQIATMRRGGQ</sequence>
<dbReference type="Pfam" id="PF05347">
    <property type="entry name" value="Complex1_LYR"/>
    <property type="match status" value="1"/>
</dbReference>
<proteinExistence type="predicted"/>
<dbReference type="EMBL" id="JAAOAK010000239">
    <property type="protein sequence ID" value="KAF5681154.1"/>
    <property type="molecule type" value="Genomic_DNA"/>
</dbReference>
<evidence type="ECO:0000256" key="1">
    <source>
        <dbReference type="SAM" id="MobiDB-lite"/>
    </source>
</evidence>
<name>A0A8H5X4Y4_9HYPO</name>
<accession>A0A8H5X4Y4</accession>
<dbReference type="InterPro" id="IPR008011">
    <property type="entry name" value="Complex1_LYR_dom"/>
</dbReference>
<reference evidence="3 4" key="1">
    <citation type="submission" date="2020-05" db="EMBL/GenBank/DDBJ databases">
        <title>Identification and distribution of gene clusters putatively required for synthesis of sphingolipid metabolism inhibitors in phylogenetically diverse species of the filamentous fungus Fusarium.</title>
        <authorList>
            <person name="Kim H.-S."/>
            <person name="Busman M."/>
            <person name="Brown D.W."/>
            <person name="Divon H."/>
            <person name="Uhlig S."/>
            <person name="Proctor R.H."/>
        </authorList>
    </citation>
    <scope>NUCLEOTIDE SEQUENCE [LARGE SCALE GENOMIC DNA]</scope>
    <source>
        <strain evidence="3 4">NRRL 25311</strain>
    </source>
</reference>
<evidence type="ECO:0000259" key="2">
    <source>
        <dbReference type="Pfam" id="PF05347"/>
    </source>
</evidence>
<feature type="region of interest" description="Disordered" evidence="1">
    <location>
        <begin position="144"/>
        <end position="166"/>
    </location>
</feature>
<keyword evidence="4" id="KW-1185">Reference proteome</keyword>
<protein>
    <recommendedName>
        <fullName evidence="2">Complex 1 LYR protein domain-containing protein</fullName>
    </recommendedName>
</protein>
<gene>
    <name evidence="3" type="ORF">FDENT_8210</name>
</gene>
<evidence type="ECO:0000313" key="4">
    <source>
        <dbReference type="Proteomes" id="UP000562682"/>
    </source>
</evidence>
<comment type="caution">
    <text evidence="3">The sequence shown here is derived from an EMBL/GenBank/DDBJ whole genome shotgun (WGS) entry which is preliminary data.</text>
</comment>
<dbReference type="AlphaFoldDB" id="A0A8H5X4Y4"/>